<dbReference type="RefSeq" id="YP_009600597.1">
    <property type="nucleotide sequence ID" value="NC_041925.1"/>
</dbReference>
<dbReference type="Proteomes" id="UP000221468">
    <property type="component" value="Segment"/>
</dbReference>
<dbReference type="KEGG" id="vg:40076403"/>
<name>A0A1U9ZA51_9CAUD</name>
<evidence type="ECO:0000313" key="2">
    <source>
        <dbReference type="Proteomes" id="UP000221468"/>
    </source>
</evidence>
<protein>
    <submittedName>
        <fullName evidence="1">Uncharacterized protein</fullName>
    </submittedName>
</protein>
<accession>A0A1U9ZA51</accession>
<dbReference type="Gene3D" id="1.10.10.60">
    <property type="entry name" value="Homeodomain-like"/>
    <property type="match status" value="1"/>
</dbReference>
<organism evidence="1 2">
    <name type="scientific">Proteus phage VB_PmiS-Isfahan</name>
    <dbReference type="NCBI Taxonomy" id="1969841"/>
    <lineage>
        <taxon>Viruses</taxon>
        <taxon>Duplodnaviria</taxon>
        <taxon>Heunggongvirae</taxon>
        <taxon>Uroviricota</taxon>
        <taxon>Caudoviricetes</taxon>
        <taxon>Gorganvirus</taxon>
        <taxon>Gorganvirus isfahan</taxon>
    </lineage>
</organism>
<dbReference type="EMBL" id="KY742649">
    <property type="protein sequence ID" value="AQZ54593.1"/>
    <property type="molecule type" value="Genomic_DNA"/>
</dbReference>
<proteinExistence type="predicted"/>
<keyword evidence="2" id="KW-1185">Reference proteome</keyword>
<reference evidence="1 2" key="1">
    <citation type="journal article" date="2019" name="Genomics">
        <title>Genomic analyses of a novel bacteriophage (VB_PmiS-Isfahan) within Siphoviridae family infecting Proteus mirabilis.</title>
        <authorList>
            <person name="Yazdi M."/>
            <person name="Bouzari M."/>
            <person name="Ghaemi E.A."/>
        </authorList>
    </citation>
    <scope>NUCLEOTIDE SEQUENCE [LARGE SCALE GENOMIC DNA]</scope>
</reference>
<evidence type="ECO:0000313" key="1">
    <source>
        <dbReference type="EMBL" id="AQZ54593.1"/>
    </source>
</evidence>
<sequence>MKNKIIALRKRGFKYDNICENLNVSKMYVAKVLKESGMTSNLWTKELLQKLEELCNDGYSNAEIAVKLSVTHAQVRNAKSKHGFKQALPKFKKDIIELANIYSSEETANILKLHRRTVQAVRTAYGVNHNKRYYMIRRAHKLYNQGMSIDDICKALNKKYQTVEDYLCTSINI</sequence>
<dbReference type="GeneID" id="40076403"/>